<keyword evidence="7" id="KW-1185">Reference proteome</keyword>
<evidence type="ECO:0000256" key="3">
    <source>
        <dbReference type="ARBA" id="ARBA00023004"/>
    </source>
</evidence>
<dbReference type="EMBL" id="JALGBH010000002">
    <property type="protein sequence ID" value="MCJ0743582.1"/>
    <property type="molecule type" value="Genomic_DNA"/>
</dbReference>
<evidence type="ECO:0000259" key="5">
    <source>
        <dbReference type="PROSITE" id="PS51007"/>
    </source>
</evidence>
<dbReference type="InterPro" id="IPR051459">
    <property type="entry name" value="Cytochrome_c-type_DH"/>
</dbReference>
<organism evidence="6 7">
    <name type="scientific">Pedobacter montanisoli</name>
    <dbReference type="NCBI Taxonomy" id="2923277"/>
    <lineage>
        <taxon>Bacteria</taxon>
        <taxon>Pseudomonadati</taxon>
        <taxon>Bacteroidota</taxon>
        <taxon>Sphingobacteriia</taxon>
        <taxon>Sphingobacteriales</taxon>
        <taxon>Sphingobacteriaceae</taxon>
        <taxon>Pedobacter</taxon>
    </lineage>
</organism>
<dbReference type="SUPFAM" id="SSF46626">
    <property type="entry name" value="Cytochrome c"/>
    <property type="match status" value="2"/>
</dbReference>
<reference evidence="6" key="1">
    <citation type="submission" date="2022-03" db="EMBL/GenBank/DDBJ databases">
        <authorList>
            <person name="Woo C.Y."/>
        </authorList>
    </citation>
    <scope>NUCLEOTIDE SEQUENCE</scope>
    <source>
        <strain evidence="6">CYS-01</strain>
    </source>
</reference>
<evidence type="ECO:0000256" key="1">
    <source>
        <dbReference type="ARBA" id="ARBA00022617"/>
    </source>
</evidence>
<dbReference type="Gene3D" id="1.10.760.10">
    <property type="entry name" value="Cytochrome c-like domain"/>
    <property type="match status" value="2"/>
</dbReference>
<feature type="domain" description="Cytochrome c" evidence="5">
    <location>
        <begin position="195"/>
        <end position="311"/>
    </location>
</feature>
<dbReference type="InterPro" id="IPR009056">
    <property type="entry name" value="Cyt_c-like_dom"/>
</dbReference>
<gene>
    <name evidence="6" type="ORF">MMF97_12735</name>
</gene>
<evidence type="ECO:0000256" key="2">
    <source>
        <dbReference type="ARBA" id="ARBA00022723"/>
    </source>
</evidence>
<protein>
    <submittedName>
        <fullName evidence="6">Cytochrome c</fullName>
    </submittedName>
</protein>
<dbReference type="Proteomes" id="UP001165460">
    <property type="component" value="Unassembled WGS sequence"/>
</dbReference>
<evidence type="ECO:0000313" key="6">
    <source>
        <dbReference type="EMBL" id="MCJ0743582.1"/>
    </source>
</evidence>
<sequence>MKLLKLLGIIIAIVVLVALGSGLYINFAKPNVGDAPTLNVSKDSVSIERGRYLANHVTVCIDCHSQRDWSTFSGPVIPGTEGGGGEAFDKKMGFPGNIYATNLTPATLSSWTDGEIYRAITSGVGKDGHALFPVMGYPRFGKMSKDDIESIIAYIRTLQPVKSEIPKSELDFPVSLLNKLSPQAPNHQVRPSPADTVLYGGYLANAAGCVDCHSQQDKGKIVAGTEFGGGMEFKQPAGIIRAPNITMDKTSGIGNWNSDLFVAKFKVYADSSYKPQKLNPHELNSPMPWKMYSGMTEQDLKAIYSYLKSIKPIANKIEVRTYTK</sequence>
<dbReference type="InterPro" id="IPR036909">
    <property type="entry name" value="Cyt_c-like_dom_sf"/>
</dbReference>
<dbReference type="PANTHER" id="PTHR35008:SF8">
    <property type="entry name" value="ALCOHOL DEHYDROGENASE CYTOCHROME C SUBUNIT"/>
    <property type="match status" value="1"/>
</dbReference>
<keyword evidence="3 4" id="KW-0408">Iron</keyword>
<dbReference type="PROSITE" id="PS51007">
    <property type="entry name" value="CYTC"/>
    <property type="match status" value="2"/>
</dbReference>
<feature type="domain" description="Cytochrome c" evidence="5">
    <location>
        <begin position="45"/>
        <end position="159"/>
    </location>
</feature>
<keyword evidence="1 4" id="KW-0349">Heme</keyword>
<name>A0ABS9ZZ47_9SPHI</name>
<accession>A0ABS9ZZ47</accession>
<evidence type="ECO:0000256" key="4">
    <source>
        <dbReference type="PROSITE-ProRule" id="PRU00433"/>
    </source>
</evidence>
<dbReference type="PANTHER" id="PTHR35008">
    <property type="entry name" value="BLL4482 PROTEIN-RELATED"/>
    <property type="match status" value="1"/>
</dbReference>
<comment type="caution">
    <text evidence="6">The sequence shown here is derived from an EMBL/GenBank/DDBJ whole genome shotgun (WGS) entry which is preliminary data.</text>
</comment>
<dbReference type="Pfam" id="PF00034">
    <property type="entry name" value="Cytochrom_C"/>
    <property type="match status" value="1"/>
</dbReference>
<proteinExistence type="predicted"/>
<evidence type="ECO:0000313" key="7">
    <source>
        <dbReference type="Proteomes" id="UP001165460"/>
    </source>
</evidence>
<dbReference type="RefSeq" id="WP_243362806.1">
    <property type="nucleotide sequence ID" value="NZ_JALGBH010000002.1"/>
</dbReference>
<keyword evidence="2 4" id="KW-0479">Metal-binding</keyword>